<evidence type="ECO:0000259" key="2">
    <source>
        <dbReference type="Pfam" id="PF16036"/>
    </source>
</evidence>
<feature type="chain" id="PRO_5046476877" evidence="1">
    <location>
        <begin position="20"/>
        <end position="185"/>
    </location>
</feature>
<keyword evidence="4" id="KW-1185">Reference proteome</keyword>
<feature type="domain" description="Chalcone isomerase" evidence="2">
    <location>
        <begin position="19"/>
        <end position="184"/>
    </location>
</feature>
<reference evidence="3 4" key="1">
    <citation type="submission" date="2024-09" db="EMBL/GenBank/DDBJ databases">
        <title>Laminarin stimulates single cell rates of sulfate reduction while oxygen inhibits transcriptomic activity in coastal marine sediment.</title>
        <authorList>
            <person name="Lindsay M."/>
            <person name="Orcutt B."/>
            <person name="Emerson D."/>
            <person name="Stepanauskas R."/>
            <person name="D'Angelo T."/>
        </authorList>
    </citation>
    <scope>NUCLEOTIDE SEQUENCE [LARGE SCALE GENOMIC DNA]</scope>
    <source>
        <strain evidence="3">SAG AM-311-K15</strain>
    </source>
</reference>
<sequence>MKKLVLIALVIMMSSSAGATQLAGVEMPDTFPAGIKQLALNGAGIRTKYFMKLYVGGLYLMQKEQNPQKIIAADEPMAIKLHIISGLITSDKMIAVINEGFVNATKGNTTPLTAQIDSFIAFFREKIEENDIFDILYIPEQGVVVHKNNKKLGIVAGLEFKQALFGIWLCDKPADKALKKGMLGG</sequence>
<name>A0ABV6YYZ2_UNCC1</name>
<dbReference type="GO" id="GO:0016853">
    <property type="term" value="F:isomerase activity"/>
    <property type="evidence" value="ECO:0007669"/>
    <property type="project" value="UniProtKB-KW"/>
</dbReference>
<protein>
    <submittedName>
        <fullName evidence="3">Chalcone isomerase family protein</fullName>
    </submittedName>
</protein>
<dbReference type="Proteomes" id="UP001594351">
    <property type="component" value="Unassembled WGS sequence"/>
</dbReference>
<feature type="signal peptide" evidence="1">
    <location>
        <begin position="1"/>
        <end position="19"/>
    </location>
</feature>
<dbReference type="Gene3D" id="3.50.70.10">
    <property type="match status" value="1"/>
</dbReference>
<proteinExistence type="predicted"/>
<dbReference type="InterPro" id="IPR016087">
    <property type="entry name" value="Chalcone_isomerase"/>
</dbReference>
<accession>A0ABV6YYZ2</accession>
<keyword evidence="1" id="KW-0732">Signal</keyword>
<organism evidence="3 4">
    <name type="scientific">candidate division CSSED10-310 bacterium</name>
    <dbReference type="NCBI Taxonomy" id="2855610"/>
    <lineage>
        <taxon>Bacteria</taxon>
        <taxon>Bacteria division CSSED10-310</taxon>
    </lineage>
</organism>
<dbReference type="SUPFAM" id="SSF54626">
    <property type="entry name" value="Chalcone isomerase"/>
    <property type="match status" value="1"/>
</dbReference>
<comment type="caution">
    <text evidence="3">The sequence shown here is derived from an EMBL/GenBank/DDBJ whole genome shotgun (WGS) entry which is preliminary data.</text>
</comment>
<dbReference type="InterPro" id="IPR016088">
    <property type="entry name" value="Chalcone_isomerase_3-sand"/>
</dbReference>
<gene>
    <name evidence="3" type="ORF">ACFL27_14520</name>
</gene>
<evidence type="ECO:0000256" key="1">
    <source>
        <dbReference type="SAM" id="SignalP"/>
    </source>
</evidence>
<evidence type="ECO:0000313" key="3">
    <source>
        <dbReference type="EMBL" id="MFC1851408.1"/>
    </source>
</evidence>
<keyword evidence="3" id="KW-0413">Isomerase</keyword>
<dbReference type="InterPro" id="IPR036298">
    <property type="entry name" value="Chalcone_isomerase_sf"/>
</dbReference>
<dbReference type="EMBL" id="JBHPBY010000185">
    <property type="protein sequence ID" value="MFC1851408.1"/>
    <property type="molecule type" value="Genomic_DNA"/>
</dbReference>
<dbReference type="Pfam" id="PF16036">
    <property type="entry name" value="Chalcone_3"/>
    <property type="match status" value="1"/>
</dbReference>
<evidence type="ECO:0000313" key="4">
    <source>
        <dbReference type="Proteomes" id="UP001594351"/>
    </source>
</evidence>